<evidence type="ECO:0000256" key="1">
    <source>
        <dbReference type="ARBA" id="ARBA00008791"/>
    </source>
</evidence>
<evidence type="ECO:0000313" key="5">
    <source>
        <dbReference type="Proteomes" id="UP000192727"/>
    </source>
</evidence>
<comment type="similarity">
    <text evidence="1 2">Belongs to the universal stress protein A family.</text>
</comment>
<dbReference type="PANTHER" id="PTHR46268">
    <property type="entry name" value="STRESS RESPONSE PROTEIN NHAX"/>
    <property type="match status" value="1"/>
</dbReference>
<dbReference type="CDD" id="cd00293">
    <property type="entry name" value="USP-like"/>
    <property type="match status" value="1"/>
</dbReference>
<dbReference type="PIRSF" id="PIRSF006276">
    <property type="entry name" value="UspA"/>
    <property type="match status" value="1"/>
</dbReference>
<comment type="subcellular location">
    <subcellularLocation>
        <location evidence="2">Cytoplasm</location>
    </subcellularLocation>
</comment>
<dbReference type="GO" id="GO:0005737">
    <property type="term" value="C:cytoplasm"/>
    <property type="evidence" value="ECO:0007669"/>
    <property type="project" value="UniProtKB-SubCell"/>
</dbReference>
<dbReference type="InterPro" id="IPR014729">
    <property type="entry name" value="Rossmann-like_a/b/a_fold"/>
</dbReference>
<sequence>MFSHILTAYDGSESAVKALKHASSLLRQESQAKLTVLHVFNFPNVVIGEAIIPPSTEAKKKSYDEAQSLLEEAKKLAPPVSNEIQWFIAEGDPASTILSYAEEIEADLIVLGSRGLGEWKELMLGSVSHHVVQHAQVPVLIVK</sequence>
<evidence type="ECO:0000313" key="4">
    <source>
        <dbReference type="EMBL" id="ARF69989.1"/>
    </source>
</evidence>
<dbReference type="SUPFAM" id="SSF52402">
    <property type="entry name" value="Adenine nucleotide alpha hydrolases-like"/>
    <property type="match status" value="1"/>
</dbReference>
<proteinExistence type="inferred from homology"/>
<dbReference type="Pfam" id="PF00582">
    <property type="entry name" value="Usp"/>
    <property type="match status" value="1"/>
</dbReference>
<dbReference type="PANTHER" id="PTHR46268:SF6">
    <property type="entry name" value="UNIVERSAL STRESS PROTEIN UP12"/>
    <property type="match status" value="1"/>
</dbReference>
<organism evidence="4 5">
    <name type="scientific">Paenibacillus larvae subsp. pulvifaciens</name>
    <dbReference type="NCBI Taxonomy" id="1477"/>
    <lineage>
        <taxon>Bacteria</taxon>
        <taxon>Bacillati</taxon>
        <taxon>Bacillota</taxon>
        <taxon>Bacilli</taxon>
        <taxon>Bacillales</taxon>
        <taxon>Paenibacillaceae</taxon>
        <taxon>Paenibacillus</taxon>
    </lineage>
</organism>
<dbReference type="EMBL" id="CP020557">
    <property type="protein sequence ID" value="ARF69989.1"/>
    <property type="molecule type" value="Genomic_DNA"/>
</dbReference>
<dbReference type="Proteomes" id="UP000192727">
    <property type="component" value="Chromosome"/>
</dbReference>
<evidence type="ECO:0000259" key="3">
    <source>
        <dbReference type="Pfam" id="PF00582"/>
    </source>
</evidence>
<dbReference type="RefSeq" id="WP_083041284.1">
    <property type="nucleotide sequence ID" value="NZ_CP020557.1"/>
</dbReference>
<evidence type="ECO:0000256" key="2">
    <source>
        <dbReference type="PIRNR" id="PIRNR006276"/>
    </source>
</evidence>
<accession>A0A1V0UY02</accession>
<gene>
    <name evidence="4" type="ORF">B7C51_22260</name>
</gene>
<dbReference type="InterPro" id="IPR006016">
    <property type="entry name" value="UspA"/>
</dbReference>
<protein>
    <recommendedName>
        <fullName evidence="2">Universal stress protein</fullName>
    </recommendedName>
</protein>
<dbReference type="InterPro" id="IPR006015">
    <property type="entry name" value="Universal_stress_UspA"/>
</dbReference>
<dbReference type="Gene3D" id="3.40.50.620">
    <property type="entry name" value="HUPs"/>
    <property type="match status" value="1"/>
</dbReference>
<dbReference type="AlphaFoldDB" id="A0A1V0UY02"/>
<feature type="domain" description="UspA" evidence="3">
    <location>
        <begin position="1"/>
        <end position="143"/>
    </location>
</feature>
<reference evidence="4 5" key="1">
    <citation type="submission" date="2017-03" db="EMBL/GenBank/DDBJ databases">
        <title>Paenibacillus larvae genome sequencing.</title>
        <authorList>
            <person name="Dingman D.W."/>
        </authorList>
    </citation>
    <scope>NUCLEOTIDE SEQUENCE [LARGE SCALE GENOMIC DNA]</scope>
    <source>
        <strain evidence="4 5">SAG 10367</strain>
    </source>
</reference>
<name>A0A1V0UY02_9BACL</name>
<keyword evidence="2" id="KW-0963">Cytoplasm</keyword>
<dbReference type="PRINTS" id="PR01438">
    <property type="entry name" value="UNVRSLSTRESS"/>
</dbReference>